<dbReference type="InterPro" id="IPR036955">
    <property type="entry name" value="AP2/ERF_dom_sf"/>
</dbReference>
<dbReference type="SMART" id="SM00380">
    <property type="entry name" value="AP2"/>
    <property type="match status" value="1"/>
</dbReference>
<evidence type="ECO:0000256" key="4">
    <source>
        <dbReference type="ARBA" id="ARBA00023163"/>
    </source>
</evidence>
<keyword evidence="4" id="KW-0804">Transcription</keyword>
<dbReference type="PROSITE" id="PS51032">
    <property type="entry name" value="AP2_ERF"/>
    <property type="match status" value="1"/>
</dbReference>
<feature type="compositionally biased region" description="Low complexity" evidence="7">
    <location>
        <begin position="308"/>
        <end position="326"/>
    </location>
</feature>
<dbReference type="Gene3D" id="3.30.730.10">
    <property type="entry name" value="AP2/ERF domain"/>
    <property type="match status" value="1"/>
</dbReference>
<sequence length="349" mass="38776">MANNREQGNEGDRSYLGKARNYHSLSMPMMFSGLDREREMSAMIYALTQVVTGEEHDHDHDHDHSLLHQNIDKSAIGGGGGDGFTITSNVDSGPIAPSSACSSYCGNSVPKRRREGDDTSDLPRGTSFPAISTYGVGESSSRMRKERREMENKVYDYEYRAEKVGMEEEPKRKYRGVRQRPWGKWAAEIRDPFKATRVWLGTFETAEDAARAYDEASLRFRGNKAKLNFPENVRLRHQSPEPPPAAPLFSIPSTTEPIVHTQPQGSHDSGNFYEYCYSHVHEFPVSLYDQVAVSSSFSVAASHLQSSPSYSSSSTISSSQPSLLSPHATHLSPWSSAPDYTKTSHPSSS</sequence>
<dbReference type="SUPFAM" id="SSF54171">
    <property type="entry name" value="DNA-binding domain"/>
    <property type="match status" value="1"/>
</dbReference>
<dbReference type="PANTHER" id="PTHR31190:SF267">
    <property type="entry name" value="DNA-BINDING DOMAIN PROTEIN"/>
    <property type="match status" value="1"/>
</dbReference>
<evidence type="ECO:0000256" key="5">
    <source>
        <dbReference type="ARBA" id="ARBA00023242"/>
    </source>
</evidence>
<reference evidence="9 12" key="3">
    <citation type="submission" date="2020-05" db="EMBL/GenBank/DDBJ databases">
        <title>Vigna angularis (adzuki bean) Var. LongXiaoDou No. 4 denovo assembly.</title>
        <authorList>
            <person name="Xiang H."/>
        </authorList>
    </citation>
    <scope>NUCLEOTIDE SEQUENCE [LARGE SCALE GENOMIC DNA]</scope>
    <source>
        <tissue evidence="9">Leaf</tissue>
    </source>
</reference>
<dbReference type="STRING" id="3914.A0A0L9TKE6"/>
<evidence type="ECO:0000259" key="8">
    <source>
        <dbReference type="PROSITE" id="PS51032"/>
    </source>
</evidence>
<dbReference type="PANTHER" id="PTHR31190">
    <property type="entry name" value="DNA-BINDING DOMAIN"/>
    <property type="match status" value="1"/>
</dbReference>
<proteinExistence type="inferred from homology"/>
<feature type="domain" description="AP2/ERF" evidence="8">
    <location>
        <begin position="173"/>
        <end position="230"/>
    </location>
</feature>
<dbReference type="Gramene" id="KOM30629">
    <property type="protein sequence ID" value="KOM30629"/>
    <property type="gene ID" value="LR48_Vigan01g018300"/>
</dbReference>
<evidence type="ECO:0000256" key="7">
    <source>
        <dbReference type="SAM" id="MobiDB-lite"/>
    </source>
</evidence>
<reference evidence="10" key="2">
    <citation type="submission" date="2015-02" db="EMBL/GenBank/DDBJ databases">
        <authorList>
            <person name="Chooi Y.-H."/>
        </authorList>
    </citation>
    <scope>NUCLEOTIDE SEQUENCE</scope>
    <source>
        <tissue evidence="10">Seedling</tissue>
    </source>
</reference>
<dbReference type="GO" id="GO:0003677">
    <property type="term" value="F:DNA binding"/>
    <property type="evidence" value="ECO:0007669"/>
    <property type="project" value="UniProtKB-KW"/>
</dbReference>
<evidence type="ECO:0000313" key="11">
    <source>
        <dbReference type="Proteomes" id="UP000053144"/>
    </source>
</evidence>
<evidence type="ECO:0000256" key="1">
    <source>
        <dbReference type="ARBA" id="ARBA00004123"/>
    </source>
</evidence>
<evidence type="ECO:0000313" key="10">
    <source>
        <dbReference type="EMBL" id="KOM30629.1"/>
    </source>
</evidence>
<keyword evidence="3" id="KW-0238">DNA-binding</keyword>
<dbReference type="Pfam" id="PF00847">
    <property type="entry name" value="AP2"/>
    <property type="match status" value="1"/>
</dbReference>
<dbReference type="EMBL" id="JABFOF010000001">
    <property type="protein sequence ID" value="KAG2410580.1"/>
    <property type="molecule type" value="Genomic_DNA"/>
</dbReference>
<comment type="similarity">
    <text evidence="6">Belongs to the AP2/ERF transcription factor family. ERF subfamily.</text>
</comment>
<dbReference type="CDD" id="cd00018">
    <property type="entry name" value="AP2"/>
    <property type="match status" value="1"/>
</dbReference>
<dbReference type="OrthoDB" id="1925932at2759"/>
<protein>
    <submittedName>
        <fullName evidence="9">Ethylene-responsive transcription factor ABR1 Protein</fullName>
    </submittedName>
</protein>
<evidence type="ECO:0000256" key="2">
    <source>
        <dbReference type="ARBA" id="ARBA00023015"/>
    </source>
</evidence>
<keyword evidence="5" id="KW-0539">Nucleus</keyword>
<dbReference type="KEGG" id="var:108344045"/>
<organism evidence="10 11">
    <name type="scientific">Phaseolus angularis</name>
    <name type="common">Azuki bean</name>
    <name type="synonym">Vigna angularis</name>
    <dbReference type="NCBI Taxonomy" id="3914"/>
    <lineage>
        <taxon>Eukaryota</taxon>
        <taxon>Viridiplantae</taxon>
        <taxon>Streptophyta</taxon>
        <taxon>Embryophyta</taxon>
        <taxon>Tracheophyta</taxon>
        <taxon>Spermatophyta</taxon>
        <taxon>Magnoliopsida</taxon>
        <taxon>eudicotyledons</taxon>
        <taxon>Gunneridae</taxon>
        <taxon>Pentapetalae</taxon>
        <taxon>rosids</taxon>
        <taxon>fabids</taxon>
        <taxon>Fabales</taxon>
        <taxon>Fabaceae</taxon>
        <taxon>Papilionoideae</taxon>
        <taxon>50 kb inversion clade</taxon>
        <taxon>NPAAA clade</taxon>
        <taxon>indigoferoid/millettioid clade</taxon>
        <taxon>Phaseoleae</taxon>
        <taxon>Vigna</taxon>
    </lineage>
</organism>
<reference evidence="11" key="1">
    <citation type="journal article" date="2015" name="Proc. Natl. Acad. Sci. U.S.A.">
        <title>Genome sequencing of adzuki bean (Vigna angularis) provides insight into high starch and low fat accumulation and domestication.</title>
        <authorList>
            <person name="Yang K."/>
            <person name="Tian Z."/>
            <person name="Chen C."/>
            <person name="Luo L."/>
            <person name="Zhao B."/>
            <person name="Wang Z."/>
            <person name="Yu L."/>
            <person name="Li Y."/>
            <person name="Sun Y."/>
            <person name="Li W."/>
            <person name="Chen Y."/>
            <person name="Li Y."/>
            <person name="Zhang Y."/>
            <person name="Ai D."/>
            <person name="Zhao J."/>
            <person name="Shang C."/>
            <person name="Ma Y."/>
            <person name="Wu B."/>
            <person name="Wang M."/>
            <person name="Gao L."/>
            <person name="Sun D."/>
            <person name="Zhang P."/>
            <person name="Guo F."/>
            <person name="Wang W."/>
            <person name="Li Y."/>
            <person name="Wang J."/>
            <person name="Varshney R.K."/>
            <person name="Wang J."/>
            <person name="Ling H.Q."/>
            <person name="Wan P."/>
        </authorList>
    </citation>
    <scope>NUCLEOTIDE SEQUENCE</scope>
    <source>
        <strain evidence="11">cv. Jingnong 6</strain>
    </source>
</reference>
<dbReference type="InterPro" id="IPR044808">
    <property type="entry name" value="ERF_plant"/>
</dbReference>
<dbReference type="GO" id="GO:0009873">
    <property type="term" value="P:ethylene-activated signaling pathway"/>
    <property type="evidence" value="ECO:0007669"/>
    <property type="project" value="InterPro"/>
</dbReference>
<dbReference type="OMA" id="EMEMSAM"/>
<feature type="region of interest" description="Disordered" evidence="7">
    <location>
        <begin position="308"/>
        <end position="349"/>
    </location>
</feature>
<dbReference type="GO" id="GO:0005634">
    <property type="term" value="C:nucleus"/>
    <property type="evidence" value="ECO:0007669"/>
    <property type="project" value="UniProtKB-SubCell"/>
</dbReference>
<dbReference type="AlphaFoldDB" id="A0A0L9TKE6"/>
<dbReference type="GO" id="GO:0003700">
    <property type="term" value="F:DNA-binding transcription factor activity"/>
    <property type="evidence" value="ECO:0007669"/>
    <property type="project" value="InterPro"/>
</dbReference>
<evidence type="ECO:0000256" key="3">
    <source>
        <dbReference type="ARBA" id="ARBA00023125"/>
    </source>
</evidence>
<name>A0A0L9TKE6_PHAAN</name>
<comment type="subcellular location">
    <subcellularLocation>
        <location evidence="1">Nucleus</location>
    </subcellularLocation>
</comment>
<dbReference type="InterPro" id="IPR001471">
    <property type="entry name" value="AP2/ERF_dom"/>
</dbReference>
<accession>A0A0L9TKE6</accession>
<evidence type="ECO:0000313" key="12">
    <source>
        <dbReference type="Proteomes" id="UP000743370"/>
    </source>
</evidence>
<dbReference type="InterPro" id="IPR016177">
    <property type="entry name" value="DNA-bd_dom_sf"/>
</dbReference>
<dbReference type="EMBL" id="CM003371">
    <property type="protein sequence ID" value="KOM30629.1"/>
    <property type="molecule type" value="Genomic_DNA"/>
</dbReference>
<evidence type="ECO:0000256" key="6">
    <source>
        <dbReference type="ARBA" id="ARBA00024343"/>
    </source>
</evidence>
<dbReference type="Proteomes" id="UP000053144">
    <property type="component" value="Chromosome 1"/>
</dbReference>
<dbReference type="Proteomes" id="UP000743370">
    <property type="component" value="Unassembled WGS sequence"/>
</dbReference>
<gene>
    <name evidence="9" type="ORF">HKW66_Vig0012450</name>
    <name evidence="10" type="ORF">LR48_Vigan01g018300</name>
</gene>
<dbReference type="PRINTS" id="PR00367">
    <property type="entry name" value="ETHRSPELEMNT"/>
</dbReference>
<feature type="region of interest" description="Disordered" evidence="7">
    <location>
        <begin position="95"/>
        <end position="147"/>
    </location>
</feature>
<dbReference type="FunFam" id="3.30.730.10:FF:000001">
    <property type="entry name" value="Ethylene-responsive transcription factor 2"/>
    <property type="match status" value="1"/>
</dbReference>
<keyword evidence="2" id="KW-0805">Transcription regulation</keyword>
<evidence type="ECO:0000313" key="9">
    <source>
        <dbReference type="EMBL" id="KAG2410580.1"/>
    </source>
</evidence>